<dbReference type="InterPro" id="IPR018053">
    <property type="entry name" value="Glyco_hydro_32_AS"/>
</dbReference>
<dbReference type="Proteomes" id="UP001362899">
    <property type="component" value="Unassembled WGS sequence"/>
</dbReference>
<dbReference type="AlphaFoldDB" id="A0AAV5RHZ8"/>
<dbReference type="PROSITE" id="PS00609">
    <property type="entry name" value="GLYCOSYL_HYDROL_F32"/>
    <property type="match status" value="1"/>
</dbReference>
<keyword evidence="2 4" id="KW-0378">Hydrolase</keyword>
<keyword evidence="3 4" id="KW-0326">Glycosidase</keyword>
<dbReference type="GO" id="GO:0005987">
    <property type="term" value="P:sucrose catabolic process"/>
    <property type="evidence" value="ECO:0007669"/>
    <property type="project" value="TreeGrafter"/>
</dbReference>
<comment type="caution">
    <text evidence="7">The sequence shown here is derived from an EMBL/GenBank/DDBJ whole genome shotgun (WGS) entry which is preliminary data.</text>
</comment>
<dbReference type="PANTHER" id="PTHR42800:SF2">
    <property type="entry name" value="INVERTASE-RELATED"/>
    <property type="match status" value="1"/>
</dbReference>
<evidence type="ECO:0000256" key="1">
    <source>
        <dbReference type="ARBA" id="ARBA00009902"/>
    </source>
</evidence>
<evidence type="ECO:0000259" key="6">
    <source>
        <dbReference type="Pfam" id="PF08244"/>
    </source>
</evidence>
<dbReference type="GO" id="GO:0005576">
    <property type="term" value="C:extracellular region"/>
    <property type="evidence" value="ECO:0007669"/>
    <property type="project" value="UniProtKB-ARBA"/>
</dbReference>
<dbReference type="SUPFAM" id="SSF49899">
    <property type="entry name" value="Concanavalin A-like lectins/glucanases"/>
    <property type="match status" value="1"/>
</dbReference>
<dbReference type="Pfam" id="PF00251">
    <property type="entry name" value="Glyco_hydro_32N"/>
    <property type="match status" value="1"/>
</dbReference>
<evidence type="ECO:0000313" key="7">
    <source>
        <dbReference type="EMBL" id="GMM50781.1"/>
    </source>
</evidence>
<feature type="domain" description="Glycosyl hydrolase family 32 N-terminal" evidence="5">
    <location>
        <begin position="29"/>
        <end position="345"/>
    </location>
</feature>
<feature type="domain" description="Glycosyl hydrolase family 32 C-terminal" evidence="6">
    <location>
        <begin position="349"/>
        <end position="504"/>
    </location>
</feature>
<dbReference type="Gene3D" id="2.60.120.560">
    <property type="entry name" value="Exo-inulinase, domain 1"/>
    <property type="match status" value="1"/>
</dbReference>
<dbReference type="InterPro" id="IPR013189">
    <property type="entry name" value="Glyco_hydro_32_C"/>
</dbReference>
<name>A0AAV5RHZ8_STABA</name>
<dbReference type="InterPro" id="IPR023296">
    <property type="entry name" value="Glyco_hydro_beta-prop_sf"/>
</dbReference>
<comment type="similarity">
    <text evidence="1 4">Belongs to the glycosyl hydrolase 32 family.</text>
</comment>
<dbReference type="SUPFAM" id="SSF75005">
    <property type="entry name" value="Arabinanase/levansucrase/invertase"/>
    <property type="match status" value="1"/>
</dbReference>
<proteinExistence type="inferred from homology"/>
<dbReference type="InterPro" id="IPR001362">
    <property type="entry name" value="Glyco_hydro_32"/>
</dbReference>
<dbReference type="Pfam" id="PF08244">
    <property type="entry name" value="Glyco_hydro_32C"/>
    <property type="match status" value="1"/>
</dbReference>
<dbReference type="InterPro" id="IPR013148">
    <property type="entry name" value="Glyco_hydro_32_N"/>
</dbReference>
<dbReference type="PANTHER" id="PTHR42800">
    <property type="entry name" value="EXOINULINASE INUD (AFU_ORTHOLOGUE AFUA_5G00480)"/>
    <property type="match status" value="1"/>
</dbReference>
<protein>
    <submittedName>
        <fullName evidence="7">Uncharacterized protein</fullName>
    </submittedName>
</protein>
<dbReference type="EMBL" id="BTGC01000003">
    <property type="protein sequence ID" value="GMM50781.1"/>
    <property type="molecule type" value="Genomic_DNA"/>
</dbReference>
<keyword evidence="8" id="KW-1185">Reference proteome</keyword>
<dbReference type="CDD" id="cd18622">
    <property type="entry name" value="GH32_Inu-like"/>
    <property type="match status" value="1"/>
</dbReference>
<evidence type="ECO:0000256" key="4">
    <source>
        <dbReference type="RuleBase" id="RU362110"/>
    </source>
</evidence>
<sequence length="525" mass="58777">MTLASVVFANQTSSEESILNSVLYRPAIHYTPKINFMNDPNGLIWDQSTKTFHIYFQYDPTAPVAGNQHWGHATSKDLFHWVDQPVALNIGSDGLHIFTGSMVIDTENTSGLFGNKSNSNFVALYTRGNLETGIQDQGLMYSSDGGYHFTPYEHDPILTLNSTQFRDPQVQWFPQYNKWVMAIALSREHKVQFYESQNLTQWSLMSEFSGGIFGVDYECPNLTPVKDQDGNSKWILFLSINPGMPLGGSGTQYFIGDFDGKEFVAETNSTQLLEFTKDNYALQYISQGSILNGNSSYGENAFIGWVGNWQYAQTTPTGLWRSALTLARNYTLKDNEYNQTLLLQSPLNLESLRINSEAVNTSVSLNSTNKNISMEMPIVSTALEINIKGNFSKLPTNATAAQGRVFLRFANSFDEYLEAGLDWGNGGGQLWLNRDQLKGFNDPFYTGKFSAATDVSKDNFEWRIILDASVIEFFADEGLTVGTMTYFPKIPLTELYLESPSGESVDLDVEIIPLAKTMNRTTIFG</sequence>
<dbReference type="SMART" id="SM00640">
    <property type="entry name" value="Glyco_32"/>
    <property type="match status" value="1"/>
</dbReference>
<organism evidence="7 8">
    <name type="scientific">Starmerella bacillaris</name>
    <name type="common">Yeast</name>
    <name type="synonym">Candida zemplinina</name>
    <dbReference type="NCBI Taxonomy" id="1247836"/>
    <lineage>
        <taxon>Eukaryota</taxon>
        <taxon>Fungi</taxon>
        <taxon>Dikarya</taxon>
        <taxon>Ascomycota</taxon>
        <taxon>Saccharomycotina</taxon>
        <taxon>Dipodascomycetes</taxon>
        <taxon>Dipodascales</taxon>
        <taxon>Trichomonascaceae</taxon>
        <taxon>Starmerella</taxon>
    </lineage>
</organism>
<gene>
    <name evidence="7" type="ORF">DASB73_017390</name>
</gene>
<dbReference type="Gene3D" id="2.115.10.20">
    <property type="entry name" value="Glycosyl hydrolase domain, family 43"/>
    <property type="match status" value="1"/>
</dbReference>
<evidence type="ECO:0000256" key="3">
    <source>
        <dbReference type="ARBA" id="ARBA00023295"/>
    </source>
</evidence>
<evidence type="ECO:0000259" key="5">
    <source>
        <dbReference type="Pfam" id="PF00251"/>
    </source>
</evidence>
<dbReference type="GO" id="GO:0004575">
    <property type="term" value="F:sucrose alpha-glucosidase activity"/>
    <property type="evidence" value="ECO:0007669"/>
    <property type="project" value="TreeGrafter"/>
</dbReference>
<dbReference type="GO" id="GO:0000324">
    <property type="term" value="C:fungal-type vacuole"/>
    <property type="evidence" value="ECO:0007669"/>
    <property type="project" value="TreeGrafter"/>
</dbReference>
<evidence type="ECO:0000313" key="8">
    <source>
        <dbReference type="Proteomes" id="UP001362899"/>
    </source>
</evidence>
<reference evidence="7 8" key="1">
    <citation type="journal article" date="2023" name="Elife">
        <title>Identification of key yeast species and microbe-microbe interactions impacting larval growth of Drosophila in the wild.</title>
        <authorList>
            <person name="Mure A."/>
            <person name="Sugiura Y."/>
            <person name="Maeda R."/>
            <person name="Honda K."/>
            <person name="Sakurai N."/>
            <person name="Takahashi Y."/>
            <person name="Watada M."/>
            <person name="Katoh T."/>
            <person name="Gotoh A."/>
            <person name="Gotoh Y."/>
            <person name="Taniguchi I."/>
            <person name="Nakamura K."/>
            <person name="Hayashi T."/>
            <person name="Katayama T."/>
            <person name="Uemura T."/>
            <person name="Hattori Y."/>
        </authorList>
    </citation>
    <scope>NUCLEOTIDE SEQUENCE [LARGE SCALE GENOMIC DNA]</scope>
    <source>
        <strain evidence="7 8">SB-73</strain>
    </source>
</reference>
<dbReference type="InterPro" id="IPR013320">
    <property type="entry name" value="ConA-like_dom_sf"/>
</dbReference>
<accession>A0AAV5RHZ8</accession>
<evidence type="ECO:0000256" key="2">
    <source>
        <dbReference type="ARBA" id="ARBA00022801"/>
    </source>
</evidence>